<organism evidence="5 6">
    <name type="scientific">Colletotrichum orchidophilum</name>
    <dbReference type="NCBI Taxonomy" id="1209926"/>
    <lineage>
        <taxon>Eukaryota</taxon>
        <taxon>Fungi</taxon>
        <taxon>Dikarya</taxon>
        <taxon>Ascomycota</taxon>
        <taxon>Pezizomycotina</taxon>
        <taxon>Sordariomycetes</taxon>
        <taxon>Hypocreomycetidae</taxon>
        <taxon>Glomerellales</taxon>
        <taxon>Glomerellaceae</taxon>
        <taxon>Colletotrichum</taxon>
    </lineage>
</organism>
<gene>
    <name evidence="5" type="ORF">CORC01_01599</name>
</gene>
<dbReference type="RefSeq" id="XP_022480352.1">
    <property type="nucleotide sequence ID" value="XM_022613253.1"/>
</dbReference>
<dbReference type="PANTHER" id="PTHR19375">
    <property type="entry name" value="HEAT SHOCK PROTEIN 70KDA"/>
    <property type="match status" value="1"/>
</dbReference>
<dbReference type="GO" id="GO:0005524">
    <property type="term" value="F:ATP binding"/>
    <property type="evidence" value="ECO:0007669"/>
    <property type="project" value="UniProtKB-KW"/>
</dbReference>
<evidence type="ECO:0000256" key="4">
    <source>
        <dbReference type="RuleBase" id="RU003322"/>
    </source>
</evidence>
<keyword evidence="3 4" id="KW-0067">ATP-binding</keyword>
<accession>A0A1G4BPH8</accession>
<dbReference type="STRING" id="1209926.A0A1G4BPH8"/>
<dbReference type="GeneID" id="34554763"/>
<proteinExistence type="inferred from homology"/>
<protein>
    <submittedName>
        <fullName evidence="5">PrBiP</fullName>
    </submittedName>
</protein>
<evidence type="ECO:0000313" key="6">
    <source>
        <dbReference type="Proteomes" id="UP000176998"/>
    </source>
</evidence>
<dbReference type="EMBL" id="MJBS01000008">
    <property type="protein sequence ID" value="OHF03215.1"/>
    <property type="molecule type" value="Genomic_DNA"/>
</dbReference>
<evidence type="ECO:0000256" key="3">
    <source>
        <dbReference type="ARBA" id="ARBA00022840"/>
    </source>
</evidence>
<keyword evidence="2 4" id="KW-0547">Nucleotide-binding</keyword>
<comment type="caution">
    <text evidence="5">The sequence shown here is derived from an EMBL/GenBank/DDBJ whole genome shotgun (WGS) entry which is preliminary data.</text>
</comment>
<dbReference type="SUPFAM" id="SSF53067">
    <property type="entry name" value="Actin-like ATPase domain"/>
    <property type="match status" value="2"/>
</dbReference>
<reference evidence="5 6" key="1">
    <citation type="submission" date="2016-09" db="EMBL/GenBank/DDBJ databases">
        <authorList>
            <person name="Capua I."/>
            <person name="De Benedictis P."/>
            <person name="Joannis T."/>
            <person name="Lombin L.H."/>
            <person name="Cattoli G."/>
        </authorList>
    </citation>
    <scope>NUCLEOTIDE SEQUENCE [LARGE SCALE GENOMIC DNA]</scope>
    <source>
        <strain evidence="5 6">IMI 309357</strain>
    </source>
</reference>
<dbReference type="FunFam" id="3.30.420.40:FF:000028">
    <property type="entry name" value="heat shock 70 kDa protein-like"/>
    <property type="match status" value="1"/>
</dbReference>
<dbReference type="InterPro" id="IPR029047">
    <property type="entry name" value="HSP70_peptide-bd_sf"/>
</dbReference>
<evidence type="ECO:0000256" key="2">
    <source>
        <dbReference type="ARBA" id="ARBA00022741"/>
    </source>
</evidence>
<dbReference type="Gene3D" id="2.60.34.10">
    <property type="entry name" value="Substrate Binding Domain Of DNAk, Chain A, domain 1"/>
    <property type="match status" value="1"/>
</dbReference>
<dbReference type="SUPFAM" id="SSF100920">
    <property type="entry name" value="Heat shock protein 70kD (HSP70), peptide-binding domain"/>
    <property type="match status" value="1"/>
</dbReference>
<dbReference type="Pfam" id="PF00012">
    <property type="entry name" value="HSP70"/>
    <property type="match status" value="2"/>
</dbReference>
<dbReference type="OrthoDB" id="4839324at2759"/>
<sequence length="512" mass="56423">MLSLGFPAAFAFEVNGWDDELESDFIAIVSGALEVSCVFRRCSTIMWSDNLGHHEQVDPSVSSALFDSSHMVCDATEPEYFLHRALRHQISQEDFNTHLPREGHILMESVLEILKELKKTAETWTLGPIEQAVVSVPLYFTKEGRKIITEAGGSIGLQVPRIMKLPTAAAVAYGIDKSDDDFHFVVYDLGRETFDVSVFELDVGVFESLASISDRHLGKEIGQLIQQKQLRGISVFDANEMKAFEQTLPLMDQVIKTANLSRDDIAKVVVVGGYTGASQVRSMVRSYFGSGSCVVFDYPGSFRWVPVTLDYDEVVTFGTAVFAENLYGQGRFDDLVGALMLNPRSVLVETIGGEALRVFPRFTSLPATRTVHLTTTVDGQSSIVITVFQGELADARKNDELLALRLDCIPPAPRGTHTIEVVLEAFLDAPNDMFRLLLKTAARLRDGIESCADSASGVLYEFGAVDALSDEEIELEAAYVYGRAEPGPPGTCITRRSEIDQHYVATAERLPQ</sequence>
<dbReference type="AlphaFoldDB" id="A0A1G4BPH8"/>
<dbReference type="InterPro" id="IPR043129">
    <property type="entry name" value="ATPase_NBD"/>
</dbReference>
<dbReference type="InterPro" id="IPR013126">
    <property type="entry name" value="Hsp_70_fam"/>
</dbReference>
<keyword evidence="6" id="KW-1185">Reference proteome</keyword>
<dbReference type="Proteomes" id="UP000176998">
    <property type="component" value="Unassembled WGS sequence"/>
</dbReference>
<dbReference type="Gene3D" id="3.30.420.40">
    <property type="match status" value="2"/>
</dbReference>
<comment type="similarity">
    <text evidence="1 4">Belongs to the heat shock protein 70 family.</text>
</comment>
<evidence type="ECO:0000313" key="5">
    <source>
        <dbReference type="EMBL" id="OHF03215.1"/>
    </source>
</evidence>
<name>A0A1G4BPH8_9PEZI</name>
<evidence type="ECO:0000256" key="1">
    <source>
        <dbReference type="ARBA" id="ARBA00007381"/>
    </source>
</evidence>
<dbReference type="GO" id="GO:0140662">
    <property type="term" value="F:ATP-dependent protein folding chaperone"/>
    <property type="evidence" value="ECO:0007669"/>
    <property type="project" value="InterPro"/>
</dbReference>